<evidence type="ECO:0000259" key="2">
    <source>
        <dbReference type="Pfam" id="PF00561"/>
    </source>
</evidence>
<proteinExistence type="predicted"/>
<keyword evidence="4" id="KW-1185">Reference proteome</keyword>
<feature type="chain" id="PRO_5026702902" evidence="1">
    <location>
        <begin position="30"/>
        <end position="313"/>
    </location>
</feature>
<accession>A0A6L5Z3V6</accession>
<dbReference type="Proteomes" id="UP000474957">
    <property type="component" value="Unassembled WGS sequence"/>
</dbReference>
<evidence type="ECO:0000313" key="3">
    <source>
        <dbReference type="EMBL" id="MSU90989.1"/>
    </source>
</evidence>
<dbReference type="EMBL" id="WIND01000014">
    <property type="protein sequence ID" value="MSU90989.1"/>
    <property type="molecule type" value="Genomic_DNA"/>
</dbReference>
<evidence type="ECO:0000256" key="1">
    <source>
        <dbReference type="SAM" id="SignalP"/>
    </source>
</evidence>
<dbReference type="Pfam" id="PF00561">
    <property type="entry name" value="Abhydrolase_1"/>
    <property type="match status" value="1"/>
</dbReference>
<evidence type="ECO:0000313" key="4">
    <source>
        <dbReference type="Proteomes" id="UP000474957"/>
    </source>
</evidence>
<dbReference type="PROSITE" id="PS51318">
    <property type="entry name" value="TAT"/>
    <property type="match status" value="1"/>
</dbReference>
<dbReference type="InterPro" id="IPR000073">
    <property type="entry name" value="AB_hydrolase_1"/>
</dbReference>
<feature type="domain" description="AB hydrolase-1" evidence="2">
    <location>
        <begin position="60"/>
        <end position="297"/>
    </location>
</feature>
<dbReference type="AlphaFoldDB" id="A0A6L5Z3V6"/>
<dbReference type="PANTHER" id="PTHR43689">
    <property type="entry name" value="HYDROLASE"/>
    <property type="match status" value="1"/>
</dbReference>
<gene>
    <name evidence="3" type="ORF">GE300_15450</name>
</gene>
<dbReference type="SUPFAM" id="SSF53474">
    <property type="entry name" value="alpha/beta-Hydrolases"/>
    <property type="match status" value="1"/>
</dbReference>
<dbReference type="InterPro" id="IPR029058">
    <property type="entry name" value="AB_hydrolase_fold"/>
</dbReference>
<dbReference type="PANTHER" id="PTHR43689:SF8">
    <property type="entry name" value="ALPHA_BETA-HYDROLASES SUPERFAMILY PROTEIN"/>
    <property type="match status" value="1"/>
</dbReference>
<keyword evidence="1" id="KW-0732">Signal</keyword>
<comment type="caution">
    <text evidence="3">The sequence shown here is derived from an EMBL/GenBank/DDBJ whole genome shotgun (WGS) entry which is preliminary data.</text>
</comment>
<keyword evidence="3" id="KW-0378">Hydrolase</keyword>
<name>A0A6L5Z3V6_9RHOB</name>
<dbReference type="RefSeq" id="WP_154447696.1">
    <property type="nucleotide sequence ID" value="NZ_WIND01000014.1"/>
</dbReference>
<dbReference type="InterPro" id="IPR006311">
    <property type="entry name" value="TAT_signal"/>
</dbReference>
<feature type="signal peptide" evidence="1">
    <location>
        <begin position="1"/>
        <end position="29"/>
    </location>
</feature>
<dbReference type="GO" id="GO:0016787">
    <property type="term" value="F:hydrolase activity"/>
    <property type="evidence" value="ECO:0007669"/>
    <property type="project" value="UniProtKB-KW"/>
</dbReference>
<organism evidence="3 4">
    <name type="scientific">Halovulum marinum</name>
    <dbReference type="NCBI Taxonomy" id="2662447"/>
    <lineage>
        <taxon>Bacteria</taxon>
        <taxon>Pseudomonadati</taxon>
        <taxon>Pseudomonadota</taxon>
        <taxon>Alphaproteobacteria</taxon>
        <taxon>Rhodobacterales</taxon>
        <taxon>Paracoccaceae</taxon>
        <taxon>Halovulum</taxon>
    </lineage>
</organism>
<reference evidence="3 4" key="1">
    <citation type="submission" date="2019-10" db="EMBL/GenBank/DDBJ databases">
        <title>Cognatihalovulum marinum gen. nov. sp. nov., a new member of the family Rhodobacteraceae isolated from deep seawater of the Northwest Indian Ocean.</title>
        <authorList>
            <person name="Ruan C."/>
            <person name="Wang J."/>
            <person name="Zheng X."/>
            <person name="Song L."/>
            <person name="Zhu Y."/>
            <person name="Huang Y."/>
            <person name="Lu Z."/>
            <person name="Du W."/>
            <person name="Huang L."/>
            <person name="Dai X."/>
        </authorList>
    </citation>
    <scope>NUCLEOTIDE SEQUENCE [LARGE SCALE GENOMIC DNA]</scope>
    <source>
        <strain evidence="3 4">2CG4</strain>
    </source>
</reference>
<dbReference type="PRINTS" id="PR00111">
    <property type="entry name" value="ABHYDROLASE"/>
</dbReference>
<sequence>MRPDRRRALGAAAALGAGLLAACTGGRGAAPDAAAARGEFVEVEGLRLHYRTMGRGPKAVVIHGASGNMRDWTIGPAETLARSNTLLLFDRPGLGFSERPARGGSDPFVQARLMRAAAAKLGFGRAHLVGHSYGGSVALAWALDAPDSVSGLLAIAAPSQVWDGGVGLVYELAANPVTGPLFAGLAPGLVGEDAVKGAIARVFAPQSPPPGYAEQIGARLALRPETLRANARDLTRLKGHIRRMVPRYGTLRMPVELVHGDADEVVGAAIHSDLLARQLPDVRYDRLAGIGHMPHHVATGAVAAALARLNARL</sequence>
<protein>
    <submittedName>
        <fullName evidence="3">Alpha/beta fold hydrolase</fullName>
    </submittedName>
</protein>
<dbReference type="PROSITE" id="PS51257">
    <property type="entry name" value="PROKAR_LIPOPROTEIN"/>
    <property type="match status" value="1"/>
</dbReference>
<dbReference type="Gene3D" id="3.40.50.1820">
    <property type="entry name" value="alpha/beta hydrolase"/>
    <property type="match status" value="1"/>
</dbReference>